<dbReference type="PRINTS" id="PR00598">
    <property type="entry name" value="HTHMARR"/>
</dbReference>
<dbReference type="EMBL" id="JBDPZD010000001">
    <property type="protein sequence ID" value="MEO3690377.1"/>
    <property type="molecule type" value="Genomic_DNA"/>
</dbReference>
<dbReference type="PROSITE" id="PS50995">
    <property type="entry name" value="HTH_MARR_2"/>
    <property type="match status" value="1"/>
</dbReference>
<keyword evidence="3" id="KW-0804">Transcription</keyword>
<dbReference type="PANTHER" id="PTHR33164:SF89">
    <property type="entry name" value="MARR FAMILY REGULATORY PROTEIN"/>
    <property type="match status" value="1"/>
</dbReference>
<dbReference type="Gene3D" id="1.10.10.10">
    <property type="entry name" value="Winged helix-like DNA-binding domain superfamily/Winged helix DNA-binding domain"/>
    <property type="match status" value="1"/>
</dbReference>
<evidence type="ECO:0000313" key="6">
    <source>
        <dbReference type="Proteomes" id="UP001495147"/>
    </source>
</evidence>
<name>A0ABV0FYX3_9BURK</name>
<comment type="caution">
    <text evidence="5">The sequence shown here is derived from an EMBL/GenBank/DDBJ whole genome shotgun (WGS) entry which is preliminary data.</text>
</comment>
<dbReference type="SMART" id="SM00347">
    <property type="entry name" value="HTH_MARR"/>
    <property type="match status" value="1"/>
</dbReference>
<sequence length="156" mass="17263">MPSPKKTQVRRDAPAASEHFDLQSDSLGYALRRTQIRAYDLFFEKLGALDLSPARLTALSLLSMDAGINQAALAKRLNIAGPSVLKLVDALEQSGFVSRETVEGDRRRYALHLTDLGRERLVAAHRAHDAFEAELAKHLSADERAQLMELLSRVGQ</sequence>
<reference evidence="5 6" key="1">
    <citation type="submission" date="2024-05" db="EMBL/GenBank/DDBJ databases">
        <title>Roseateles sp. DJS-2-20 16S ribosomal RNA gene Genome sequencing and assembly.</title>
        <authorList>
            <person name="Woo H."/>
        </authorList>
    </citation>
    <scope>NUCLEOTIDE SEQUENCE [LARGE SCALE GENOMIC DNA]</scope>
    <source>
        <strain evidence="5 6">DJS-2-20</strain>
    </source>
</reference>
<keyword evidence="6" id="KW-1185">Reference proteome</keyword>
<dbReference type="PROSITE" id="PS01117">
    <property type="entry name" value="HTH_MARR_1"/>
    <property type="match status" value="1"/>
</dbReference>
<feature type="domain" description="HTH marR-type" evidence="4">
    <location>
        <begin position="24"/>
        <end position="156"/>
    </location>
</feature>
<dbReference type="RefSeq" id="WP_347703209.1">
    <property type="nucleotide sequence ID" value="NZ_JBDPZD010000001.1"/>
</dbReference>
<organism evidence="5 6">
    <name type="scientific">Roseateles paludis</name>
    <dbReference type="NCBI Taxonomy" id="3145238"/>
    <lineage>
        <taxon>Bacteria</taxon>
        <taxon>Pseudomonadati</taxon>
        <taxon>Pseudomonadota</taxon>
        <taxon>Betaproteobacteria</taxon>
        <taxon>Burkholderiales</taxon>
        <taxon>Sphaerotilaceae</taxon>
        <taxon>Roseateles</taxon>
    </lineage>
</organism>
<dbReference type="InterPro" id="IPR036390">
    <property type="entry name" value="WH_DNA-bd_sf"/>
</dbReference>
<evidence type="ECO:0000256" key="1">
    <source>
        <dbReference type="ARBA" id="ARBA00023015"/>
    </source>
</evidence>
<dbReference type="InterPro" id="IPR023187">
    <property type="entry name" value="Tscrpt_reg_MarR-type_CS"/>
</dbReference>
<dbReference type="InterPro" id="IPR036388">
    <property type="entry name" value="WH-like_DNA-bd_sf"/>
</dbReference>
<dbReference type="Pfam" id="PF12802">
    <property type="entry name" value="MarR_2"/>
    <property type="match status" value="1"/>
</dbReference>
<evidence type="ECO:0000313" key="5">
    <source>
        <dbReference type="EMBL" id="MEO3690377.1"/>
    </source>
</evidence>
<dbReference type="Proteomes" id="UP001495147">
    <property type="component" value="Unassembled WGS sequence"/>
</dbReference>
<proteinExistence type="predicted"/>
<dbReference type="InterPro" id="IPR000835">
    <property type="entry name" value="HTH_MarR-typ"/>
</dbReference>
<evidence type="ECO:0000256" key="3">
    <source>
        <dbReference type="ARBA" id="ARBA00023163"/>
    </source>
</evidence>
<gene>
    <name evidence="5" type="ORF">ABDJ85_02795</name>
</gene>
<protein>
    <submittedName>
        <fullName evidence="5">MarR family transcriptional regulator</fullName>
    </submittedName>
</protein>
<evidence type="ECO:0000256" key="2">
    <source>
        <dbReference type="ARBA" id="ARBA00023125"/>
    </source>
</evidence>
<keyword evidence="1" id="KW-0805">Transcription regulation</keyword>
<dbReference type="SUPFAM" id="SSF46785">
    <property type="entry name" value="Winged helix' DNA-binding domain"/>
    <property type="match status" value="1"/>
</dbReference>
<keyword evidence="2" id="KW-0238">DNA-binding</keyword>
<accession>A0ABV0FYX3</accession>
<evidence type="ECO:0000259" key="4">
    <source>
        <dbReference type="PROSITE" id="PS50995"/>
    </source>
</evidence>
<dbReference type="InterPro" id="IPR039422">
    <property type="entry name" value="MarR/SlyA-like"/>
</dbReference>
<dbReference type="PANTHER" id="PTHR33164">
    <property type="entry name" value="TRANSCRIPTIONAL REGULATOR, MARR FAMILY"/>
    <property type="match status" value="1"/>
</dbReference>